<dbReference type="EMBL" id="DSRU01000438">
    <property type="protein sequence ID" value="HFN01717.1"/>
    <property type="molecule type" value="Genomic_DNA"/>
</dbReference>
<evidence type="ECO:0000313" key="2">
    <source>
        <dbReference type="EMBL" id="HFN01717.1"/>
    </source>
</evidence>
<dbReference type="Gene3D" id="3.90.550.10">
    <property type="entry name" value="Spore Coat Polysaccharide Biosynthesis Protein SpsA, Chain A"/>
    <property type="match status" value="1"/>
</dbReference>
<dbReference type="InterPro" id="IPR001173">
    <property type="entry name" value="Glyco_trans_2-like"/>
</dbReference>
<accession>A0A7C3PMP7</accession>
<dbReference type="Pfam" id="PF00535">
    <property type="entry name" value="Glycos_transf_2"/>
    <property type="match status" value="1"/>
</dbReference>
<feature type="domain" description="Glycosyltransferase 2-like" evidence="1">
    <location>
        <begin position="11"/>
        <end position="128"/>
    </location>
</feature>
<name>A0A7C3PMP7_9CYAN</name>
<comment type="caution">
    <text evidence="2">The sequence shown here is derived from an EMBL/GenBank/DDBJ whole genome shotgun (WGS) entry which is preliminary data.</text>
</comment>
<dbReference type="AlphaFoldDB" id="A0A7C3PMP7"/>
<protein>
    <submittedName>
        <fullName evidence="2">Glycosyltransferase</fullName>
    </submittedName>
</protein>
<proteinExistence type="predicted"/>
<sequence length="332" mass="36986">MSQIGIVAIGRNEGDRLKQCLQSVVGKAAQVVYVDSGSTDGSVEMAASLGVDVVALDLSTPFTAARARNAGFARLLELRPALDYVQFVDGDCEVVEGWLDKAQQMLDAHPEIVVVCGRRRERYPEKSLFNRLCEIEWDTPIGEAKACGGDAMMRAKAVQAVGGYNPNLIAGEEPELCVRLRQKGGKIWRMDAEMTLHDAAMTRTSQWWKRSKRSGHAFAEGAFLHGASPERHWVRESRSIWLWGVMVPSVALVGAWFTHGFSLLLLLAYPLIMFKIYRYLRSTGRSPQESRLYAIACVVGKFAEAQGLFQFHWNRLLGKRSQLIEYNTSAST</sequence>
<reference evidence="2" key="1">
    <citation type="journal article" date="2020" name="mSystems">
        <title>Genome- and Community-Level Interaction Insights into Carbon Utilization and Element Cycling Functions of Hydrothermarchaeota in Hydrothermal Sediment.</title>
        <authorList>
            <person name="Zhou Z."/>
            <person name="Liu Y."/>
            <person name="Xu W."/>
            <person name="Pan J."/>
            <person name="Luo Z.H."/>
            <person name="Li M."/>
        </authorList>
    </citation>
    <scope>NUCLEOTIDE SEQUENCE [LARGE SCALE GENOMIC DNA]</scope>
    <source>
        <strain evidence="2">SpSt-418</strain>
    </source>
</reference>
<dbReference type="PANTHER" id="PTHR43646:SF6">
    <property type="entry name" value="PRE-MYCOFACTOCIN GLYCOSYLTRANSFERASE"/>
    <property type="match status" value="1"/>
</dbReference>
<dbReference type="PANTHER" id="PTHR43646">
    <property type="entry name" value="GLYCOSYLTRANSFERASE"/>
    <property type="match status" value="1"/>
</dbReference>
<dbReference type="GO" id="GO:0016740">
    <property type="term" value="F:transferase activity"/>
    <property type="evidence" value="ECO:0007669"/>
    <property type="project" value="UniProtKB-KW"/>
</dbReference>
<keyword evidence="2" id="KW-0808">Transferase</keyword>
<dbReference type="InterPro" id="IPR029044">
    <property type="entry name" value="Nucleotide-diphossugar_trans"/>
</dbReference>
<dbReference type="SUPFAM" id="SSF53448">
    <property type="entry name" value="Nucleotide-diphospho-sugar transferases"/>
    <property type="match status" value="1"/>
</dbReference>
<organism evidence="2">
    <name type="scientific">Oscillatoriales cyanobacterium SpSt-418</name>
    <dbReference type="NCBI Taxonomy" id="2282169"/>
    <lineage>
        <taxon>Bacteria</taxon>
        <taxon>Bacillati</taxon>
        <taxon>Cyanobacteriota</taxon>
        <taxon>Cyanophyceae</taxon>
        <taxon>Oscillatoriophycideae</taxon>
        <taxon>Oscillatoriales</taxon>
    </lineage>
</organism>
<evidence type="ECO:0000259" key="1">
    <source>
        <dbReference type="Pfam" id="PF00535"/>
    </source>
</evidence>
<gene>
    <name evidence="2" type="ORF">ENR64_29035</name>
</gene>